<gene>
    <name evidence="3" type="ORF">ACFFGS_07475</name>
</gene>
<dbReference type="Proteomes" id="UP001589855">
    <property type="component" value="Unassembled WGS sequence"/>
</dbReference>
<dbReference type="EMBL" id="JBHLUK010000064">
    <property type="protein sequence ID" value="MFC0423962.1"/>
    <property type="molecule type" value="Genomic_DNA"/>
</dbReference>
<accession>A0ABV6K3C9</accession>
<evidence type="ECO:0000313" key="4">
    <source>
        <dbReference type="Proteomes" id="UP001589855"/>
    </source>
</evidence>
<feature type="compositionally biased region" description="Polar residues" evidence="1">
    <location>
        <begin position="62"/>
        <end position="80"/>
    </location>
</feature>
<feature type="chain" id="PRO_5046044477" evidence="2">
    <location>
        <begin position="40"/>
        <end position="278"/>
    </location>
</feature>
<reference evidence="3 4" key="1">
    <citation type="submission" date="2024-09" db="EMBL/GenBank/DDBJ databases">
        <authorList>
            <person name="Sun Q."/>
            <person name="Mori K."/>
        </authorList>
    </citation>
    <scope>NUCLEOTIDE SEQUENCE [LARGE SCALE GENOMIC DNA]</scope>
    <source>
        <strain evidence="3 4">TBRC 4575</strain>
    </source>
</reference>
<proteinExistence type="predicted"/>
<feature type="compositionally biased region" description="Basic and acidic residues" evidence="1">
    <location>
        <begin position="135"/>
        <end position="144"/>
    </location>
</feature>
<feature type="signal peptide" evidence="2">
    <location>
        <begin position="1"/>
        <end position="39"/>
    </location>
</feature>
<feature type="compositionally biased region" description="Low complexity" evidence="1">
    <location>
        <begin position="43"/>
        <end position="61"/>
    </location>
</feature>
<feature type="compositionally biased region" description="Polar residues" evidence="1">
    <location>
        <begin position="88"/>
        <end position="129"/>
    </location>
</feature>
<dbReference type="Gene3D" id="3.80.10.10">
    <property type="entry name" value="Ribonuclease Inhibitor"/>
    <property type="match status" value="1"/>
</dbReference>
<keyword evidence="2" id="KW-0732">Signal</keyword>
<sequence length="278" mass="29584">MKKTTRIKPTNLYQTRWLMTGATTMILGVMALTNQVAQADSGAAESQAPTTTSSQTAAESPLQQSQVALKSAVSSESKPTNPVDATPAPTSADTPESRTAASQENVSGRSEAGSTTANPVSDQPATKTLASAAEKPADTAKDTAEPTTRPETQPVVAKASAYKAAARATEDINEWMPNKALQQEVLADLRYQNKDRTWNSAADITKEDMLLLKTFFGEDTYVDGKTSYSLEGLQYAKNVTRMGLNNGFNAPSGRIYGDVTDLTPLAGLTKLTELVPCQ</sequence>
<dbReference type="InterPro" id="IPR032675">
    <property type="entry name" value="LRR_dom_sf"/>
</dbReference>
<feature type="region of interest" description="Disordered" evidence="1">
    <location>
        <begin position="42"/>
        <end position="157"/>
    </location>
</feature>
<keyword evidence="4" id="KW-1185">Reference proteome</keyword>
<protein>
    <submittedName>
        <fullName evidence="3">Uncharacterized protein</fullName>
    </submittedName>
</protein>
<dbReference type="RefSeq" id="WP_137645449.1">
    <property type="nucleotide sequence ID" value="NZ_BAABRM010000018.1"/>
</dbReference>
<evidence type="ECO:0000256" key="1">
    <source>
        <dbReference type="SAM" id="MobiDB-lite"/>
    </source>
</evidence>
<organism evidence="3 4">
    <name type="scientific">Lactiplantibacillus plajomi</name>
    <dbReference type="NCBI Taxonomy" id="1457217"/>
    <lineage>
        <taxon>Bacteria</taxon>
        <taxon>Bacillati</taxon>
        <taxon>Bacillota</taxon>
        <taxon>Bacilli</taxon>
        <taxon>Lactobacillales</taxon>
        <taxon>Lactobacillaceae</taxon>
        <taxon>Lactiplantibacillus</taxon>
    </lineage>
</organism>
<name>A0ABV6K3C9_9LACO</name>
<evidence type="ECO:0000256" key="2">
    <source>
        <dbReference type="SAM" id="SignalP"/>
    </source>
</evidence>
<comment type="caution">
    <text evidence="3">The sequence shown here is derived from an EMBL/GenBank/DDBJ whole genome shotgun (WGS) entry which is preliminary data.</text>
</comment>
<evidence type="ECO:0000313" key="3">
    <source>
        <dbReference type="EMBL" id="MFC0423962.1"/>
    </source>
</evidence>